<evidence type="ECO:0000256" key="2">
    <source>
        <dbReference type="SAM" id="SignalP"/>
    </source>
</evidence>
<feature type="chain" id="PRO_5039678195" evidence="2">
    <location>
        <begin position="24"/>
        <end position="59"/>
    </location>
</feature>
<sequence>MKRGKILFVFLCLLAVLFPSCNGDNTSPEAKGGINVRINNSVENSRGGGSLSKRHRATS</sequence>
<evidence type="ECO:0000313" key="4">
    <source>
        <dbReference type="Proteomes" id="UP000823936"/>
    </source>
</evidence>
<dbReference type="EMBL" id="DXHU01000016">
    <property type="protein sequence ID" value="HIV98946.1"/>
    <property type="molecule type" value="Genomic_DNA"/>
</dbReference>
<evidence type="ECO:0000313" key="3">
    <source>
        <dbReference type="EMBL" id="HIV98946.1"/>
    </source>
</evidence>
<reference evidence="3" key="2">
    <citation type="submission" date="2021-04" db="EMBL/GenBank/DDBJ databases">
        <authorList>
            <person name="Gilroy R."/>
        </authorList>
    </citation>
    <scope>NUCLEOTIDE SEQUENCE</scope>
    <source>
        <strain evidence="3">Gambia11-129</strain>
    </source>
</reference>
<feature type="region of interest" description="Disordered" evidence="1">
    <location>
        <begin position="24"/>
        <end position="59"/>
    </location>
</feature>
<name>A0A9D1PSK9_9SPIO</name>
<organism evidence="3 4">
    <name type="scientific">Candidatus Ornithospirochaeta avicola</name>
    <dbReference type="NCBI Taxonomy" id="2840896"/>
    <lineage>
        <taxon>Bacteria</taxon>
        <taxon>Pseudomonadati</taxon>
        <taxon>Spirochaetota</taxon>
        <taxon>Spirochaetia</taxon>
        <taxon>Spirochaetales</taxon>
        <taxon>Spirochaetaceae</taxon>
        <taxon>Spirochaetaceae incertae sedis</taxon>
        <taxon>Candidatus Ornithospirochaeta</taxon>
    </lineage>
</organism>
<reference evidence="3" key="1">
    <citation type="journal article" date="2021" name="PeerJ">
        <title>Extensive microbial diversity within the chicken gut microbiome revealed by metagenomics and culture.</title>
        <authorList>
            <person name="Gilroy R."/>
            <person name="Ravi A."/>
            <person name="Getino M."/>
            <person name="Pursley I."/>
            <person name="Horton D.L."/>
            <person name="Alikhan N.F."/>
            <person name="Baker D."/>
            <person name="Gharbi K."/>
            <person name="Hall N."/>
            <person name="Watson M."/>
            <person name="Adriaenssens E.M."/>
            <person name="Foster-Nyarko E."/>
            <person name="Jarju S."/>
            <person name="Secka A."/>
            <person name="Antonio M."/>
            <person name="Oren A."/>
            <person name="Chaudhuri R.R."/>
            <person name="La Ragione R."/>
            <person name="Hildebrand F."/>
            <person name="Pallen M.J."/>
        </authorList>
    </citation>
    <scope>NUCLEOTIDE SEQUENCE</scope>
    <source>
        <strain evidence="3">Gambia11-129</strain>
    </source>
</reference>
<proteinExistence type="predicted"/>
<protein>
    <submittedName>
        <fullName evidence="3">Uncharacterized protein</fullName>
    </submittedName>
</protein>
<feature type="signal peptide" evidence="2">
    <location>
        <begin position="1"/>
        <end position="23"/>
    </location>
</feature>
<comment type="caution">
    <text evidence="3">The sequence shown here is derived from an EMBL/GenBank/DDBJ whole genome shotgun (WGS) entry which is preliminary data.</text>
</comment>
<accession>A0A9D1PSK9</accession>
<dbReference type="AlphaFoldDB" id="A0A9D1PSK9"/>
<dbReference type="Proteomes" id="UP000823936">
    <property type="component" value="Unassembled WGS sequence"/>
</dbReference>
<gene>
    <name evidence="3" type="ORF">IAB12_04110</name>
</gene>
<evidence type="ECO:0000256" key="1">
    <source>
        <dbReference type="SAM" id="MobiDB-lite"/>
    </source>
</evidence>
<keyword evidence="2" id="KW-0732">Signal</keyword>